<proteinExistence type="predicted"/>
<comment type="caution">
    <text evidence="2">The sequence shown here is derived from an EMBL/GenBank/DDBJ whole genome shotgun (WGS) entry which is preliminary data.</text>
</comment>
<sequence length="44" mass="4950">MVKVPSISVAISLIFLSLFFTESKFILVKDIVIAMSLNNYLEKS</sequence>
<gene>
    <name evidence="2" type="ORF">CWATWH8502_3123</name>
</gene>
<name>T2IHF7_CROWT</name>
<evidence type="ECO:0000313" key="3">
    <source>
        <dbReference type="Proteomes" id="UP000018348"/>
    </source>
</evidence>
<evidence type="ECO:0000256" key="1">
    <source>
        <dbReference type="SAM" id="Phobius"/>
    </source>
</evidence>
<dbReference type="Proteomes" id="UP000018348">
    <property type="component" value="Unassembled WGS sequence"/>
</dbReference>
<keyword evidence="1" id="KW-0472">Membrane</keyword>
<dbReference type="EMBL" id="CAQK01000668">
    <property type="protein sequence ID" value="CCQ52458.1"/>
    <property type="molecule type" value="Genomic_DNA"/>
</dbReference>
<evidence type="ECO:0000313" key="2">
    <source>
        <dbReference type="EMBL" id="CCQ52458.1"/>
    </source>
</evidence>
<accession>T2IHF7</accession>
<organism evidence="2 3">
    <name type="scientific">Crocosphaera watsonii WH 8502</name>
    <dbReference type="NCBI Taxonomy" id="423474"/>
    <lineage>
        <taxon>Bacteria</taxon>
        <taxon>Bacillati</taxon>
        <taxon>Cyanobacteriota</taxon>
        <taxon>Cyanophyceae</taxon>
        <taxon>Oscillatoriophycideae</taxon>
        <taxon>Chroococcales</taxon>
        <taxon>Aphanothecaceae</taxon>
        <taxon>Crocosphaera</taxon>
    </lineage>
</organism>
<reference evidence="2 3" key="2">
    <citation type="submission" date="2013-09" db="EMBL/GenBank/DDBJ databases">
        <title>Whole genome comparison of six Crocosphaera watsonii strains with differing phenotypes.</title>
        <authorList>
            <person name="Bench S.R."/>
            <person name="Heller P."/>
            <person name="Frank I."/>
            <person name="Arciniega M."/>
            <person name="Shilova I.N."/>
            <person name="Zehr J.P."/>
        </authorList>
    </citation>
    <scope>NUCLEOTIDE SEQUENCE [LARGE SCALE GENOMIC DNA]</scope>
    <source>
        <strain evidence="2 3">WH 8502</strain>
    </source>
</reference>
<keyword evidence="1" id="KW-0812">Transmembrane</keyword>
<reference evidence="2 3" key="1">
    <citation type="submission" date="2013-01" db="EMBL/GenBank/DDBJ databases">
        <authorList>
            <person name="Bench S."/>
        </authorList>
    </citation>
    <scope>NUCLEOTIDE SEQUENCE [LARGE SCALE GENOMIC DNA]</scope>
    <source>
        <strain evidence="2 3">WH 8502</strain>
    </source>
</reference>
<protein>
    <submittedName>
        <fullName evidence="2">Uncharacterized protein</fullName>
    </submittedName>
</protein>
<dbReference type="AlphaFoldDB" id="T2IHF7"/>
<feature type="transmembrane region" description="Helical" evidence="1">
    <location>
        <begin position="6"/>
        <end position="27"/>
    </location>
</feature>
<keyword evidence="1" id="KW-1133">Transmembrane helix</keyword>